<keyword evidence="2 5" id="KW-0540">Nuclease</keyword>
<dbReference type="Pfam" id="PF02601">
    <property type="entry name" value="Exonuc_VII_L"/>
    <property type="match status" value="1"/>
</dbReference>
<dbReference type="Proteomes" id="UP000197019">
    <property type="component" value="Chromosome"/>
</dbReference>
<evidence type="ECO:0000313" key="9">
    <source>
        <dbReference type="EMBL" id="ASF46509.1"/>
    </source>
</evidence>
<dbReference type="InterPro" id="IPR003753">
    <property type="entry name" value="Exonuc_VII_L"/>
</dbReference>
<dbReference type="CDD" id="cd04489">
    <property type="entry name" value="ExoVII_LU_OBF"/>
    <property type="match status" value="1"/>
</dbReference>
<feature type="domain" description="Exonuclease VII large subunit C-terminal" evidence="7">
    <location>
        <begin position="127"/>
        <end position="442"/>
    </location>
</feature>
<dbReference type="GO" id="GO:0009318">
    <property type="term" value="C:exodeoxyribonuclease VII complex"/>
    <property type="evidence" value="ECO:0007669"/>
    <property type="project" value="UniProtKB-UniRule"/>
</dbReference>
<evidence type="ECO:0000256" key="2">
    <source>
        <dbReference type="ARBA" id="ARBA00022722"/>
    </source>
</evidence>
<evidence type="ECO:0000256" key="1">
    <source>
        <dbReference type="ARBA" id="ARBA00022490"/>
    </source>
</evidence>
<comment type="subunit">
    <text evidence="5">Heterooligomer composed of large and small subunits.</text>
</comment>
<dbReference type="PANTHER" id="PTHR30008">
    <property type="entry name" value="EXODEOXYRIBONUCLEASE 7 LARGE SUBUNIT"/>
    <property type="match status" value="1"/>
</dbReference>
<comment type="similarity">
    <text evidence="5 6">Belongs to the XseA family.</text>
</comment>
<dbReference type="GO" id="GO:0005737">
    <property type="term" value="C:cytoplasm"/>
    <property type="evidence" value="ECO:0007669"/>
    <property type="project" value="UniProtKB-SubCell"/>
</dbReference>
<comment type="subcellular location">
    <subcellularLocation>
        <location evidence="5 6">Cytoplasm</location>
    </subcellularLocation>
</comment>
<dbReference type="HAMAP" id="MF_00378">
    <property type="entry name" value="Exonuc_7_L"/>
    <property type="match status" value="1"/>
</dbReference>
<accession>A0A1Z4BZ28</accession>
<evidence type="ECO:0000313" key="10">
    <source>
        <dbReference type="Proteomes" id="UP000197019"/>
    </source>
</evidence>
<comment type="catalytic activity">
    <reaction evidence="5 6">
        <text>Exonucleolytic cleavage in either 5'- to 3'- or 3'- to 5'-direction to yield nucleoside 5'-phosphates.</text>
        <dbReference type="EC" id="3.1.11.6"/>
    </reaction>
</comment>
<dbReference type="KEGG" id="mpsy:CEK71_10745"/>
<dbReference type="NCBIfam" id="TIGR00237">
    <property type="entry name" value="xseA"/>
    <property type="match status" value="1"/>
</dbReference>
<evidence type="ECO:0000256" key="6">
    <source>
        <dbReference type="RuleBase" id="RU004355"/>
    </source>
</evidence>
<dbReference type="GO" id="GO:0006308">
    <property type="term" value="P:DNA catabolic process"/>
    <property type="evidence" value="ECO:0007669"/>
    <property type="project" value="UniProtKB-UniRule"/>
</dbReference>
<dbReference type="RefSeq" id="WP_088619381.1">
    <property type="nucleotide sequence ID" value="NZ_CP022129.1"/>
</dbReference>
<comment type="function">
    <text evidence="5">Bidirectionally degrades single-stranded DNA into large acid-insoluble oligonucleotides, which are then degraded further into small acid-soluble oligonucleotides.</text>
</comment>
<protein>
    <recommendedName>
        <fullName evidence="5">Exodeoxyribonuclease 7 large subunit</fullName>
        <ecNumber evidence="5">3.1.11.6</ecNumber>
    </recommendedName>
    <alternativeName>
        <fullName evidence="5">Exodeoxyribonuclease VII large subunit</fullName>
        <shortName evidence="5">Exonuclease VII large subunit</shortName>
    </alternativeName>
</protein>
<dbReference type="AlphaFoldDB" id="A0A1Z4BZ28"/>
<keyword evidence="10" id="KW-1185">Reference proteome</keyword>
<dbReference type="EC" id="3.1.11.6" evidence="5"/>
<name>A0A1Z4BZ28_9GAMM</name>
<evidence type="ECO:0000259" key="7">
    <source>
        <dbReference type="Pfam" id="PF02601"/>
    </source>
</evidence>
<dbReference type="GO" id="GO:0003676">
    <property type="term" value="F:nucleic acid binding"/>
    <property type="evidence" value="ECO:0007669"/>
    <property type="project" value="InterPro"/>
</dbReference>
<feature type="domain" description="OB-fold nucleic acid binding" evidence="8">
    <location>
        <begin position="11"/>
        <end position="103"/>
    </location>
</feature>
<evidence type="ECO:0000256" key="4">
    <source>
        <dbReference type="ARBA" id="ARBA00022839"/>
    </source>
</evidence>
<evidence type="ECO:0000259" key="8">
    <source>
        <dbReference type="Pfam" id="PF13742"/>
    </source>
</evidence>
<dbReference type="PANTHER" id="PTHR30008:SF0">
    <property type="entry name" value="EXODEOXYRIBONUCLEASE 7 LARGE SUBUNIT"/>
    <property type="match status" value="1"/>
</dbReference>
<reference evidence="9 10" key="1">
    <citation type="submission" date="2017-06" db="EMBL/GenBank/DDBJ databases">
        <title>Genome Sequencing of the methanotroph Methylovulum psychrotolerants str. HV10-M2 isolated from a high-altitude environment.</title>
        <authorList>
            <person name="Mateos-Rivera A."/>
        </authorList>
    </citation>
    <scope>NUCLEOTIDE SEQUENCE [LARGE SCALE GENOMIC DNA]</scope>
    <source>
        <strain evidence="9 10">HV10_M2</strain>
    </source>
</reference>
<organism evidence="9 10">
    <name type="scientific">Methylovulum psychrotolerans</name>
    <dbReference type="NCBI Taxonomy" id="1704499"/>
    <lineage>
        <taxon>Bacteria</taxon>
        <taxon>Pseudomonadati</taxon>
        <taxon>Pseudomonadota</taxon>
        <taxon>Gammaproteobacteria</taxon>
        <taxon>Methylococcales</taxon>
        <taxon>Methylococcaceae</taxon>
        <taxon>Methylovulum</taxon>
    </lineage>
</organism>
<gene>
    <name evidence="5" type="primary">xseA</name>
    <name evidence="9" type="ORF">CEK71_10745</name>
</gene>
<proteinExistence type="inferred from homology"/>
<dbReference type="InterPro" id="IPR025824">
    <property type="entry name" value="OB-fold_nuc-bd_dom"/>
</dbReference>
<dbReference type="InterPro" id="IPR020579">
    <property type="entry name" value="Exonuc_VII_lsu_C"/>
</dbReference>
<dbReference type="Pfam" id="PF13742">
    <property type="entry name" value="tRNA_anti_2"/>
    <property type="match status" value="1"/>
</dbReference>
<sequence length="449" mass="49413">MPYPTEASATLTVSQLNRAAGQLLSEHFCSVWVAGEISNLSTPSSGHWYFSLKDAQAQVRCAMFKNSQRGVKVRPENGKQVRVKAQVSLYEPRGDYQLIVESLEPAGEGELQQAFAALKRKLADEGLFDARHKQALPALPSTVGVITSPSGAAVRDILSVLKRRFPAVAVLIYPVSVQGDNAQYELAQALATANADGRCDVLIVGRGGGSLEDLWAFNEERVARAIFASRLPVISAVGHETDFTIADFVADLRAPTPSAAAEHVVPDGQVWLAQFADTEQRLQQLMRRKIGQQQQRLAWLAQRLQQQQPGQRLARNAQRLDELDMRLNQVMAATLRGHRHWLEAKQARLWQHHPAAKIRQLGQRQQYLQQRLAQAMAHKLTGFRQRLAATSQTLHAVSPLATLSRGYALVSAAESGEIIRSSQQLKVGDKLAVRLGQGRVSSAVLSVEE</sequence>
<evidence type="ECO:0000256" key="5">
    <source>
        <dbReference type="HAMAP-Rule" id="MF_00378"/>
    </source>
</evidence>
<evidence type="ECO:0000256" key="3">
    <source>
        <dbReference type="ARBA" id="ARBA00022801"/>
    </source>
</evidence>
<keyword evidence="4 5" id="KW-0269">Exonuclease</keyword>
<dbReference type="GO" id="GO:0008855">
    <property type="term" value="F:exodeoxyribonuclease VII activity"/>
    <property type="evidence" value="ECO:0007669"/>
    <property type="project" value="UniProtKB-UniRule"/>
</dbReference>
<dbReference type="EMBL" id="CP022129">
    <property type="protein sequence ID" value="ASF46509.1"/>
    <property type="molecule type" value="Genomic_DNA"/>
</dbReference>
<keyword evidence="3 5" id="KW-0378">Hydrolase</keyword>
<keyword evidence="1 5" id="KW-0963">Cytoplasm</keyword>
<dbReference type="OrthoDB" id="9802795at2"/>